<evidence type="ECO:0000259" key="9">
    <source>
        <dbReference type="Pfam" id="PF08245"/>
    </source>
</evidence>
<dbReference type="GO" id="GO:0009252">
    <property type="term" value="P:peptidoglycan biosynthetic process"/>
    <property type="evidence" value="ECO:0007669"/>
    <property type="project" value="UniProtKB-UniRule"/>
</dbReference>
<dbReference type="Proteomes" id="UP000727490">
    <property type="component" value="Unassembled WGS sequence"/>
</dbReference>
<feature type="domain" description="Mur ligase C-terminal" evidence="8">
    <location>
        <begin position="309"/>
        <end position="422"/>
    </location>
</feature>
<evidence type="ECO:0000259" key="8">
    <source>
        <dbReference type="Pfam" id="PF02875"/>
    </source>
</evidence>
<dbReference type="GO" id="GO:0005524">
    <property type="term" value="F:ATP binding"/>
    <property type="evidence" value="ECO:0007669"/>
    <property type="project" value="UniProtKB-UniRule"/>
</dbReference>
<evidence type="ECO:0000256" key="6">
    <source>
        <dbReference type="HAMAP-Rule" id="MF_00639"/>
    </source>
</evidence>
<comment type="pathway">
    <text evidence="6 7">Cell wall biogenesis; peptidoglycan biosynthesis.</text>
</comment>
<accession>A0A951MBX0</accession>
<keyword evidence="6" id="KW-0963">Cytoplasm</keyword>
<comment type="function">
    <text evidence="6 7">Cell wall formation. Catalyzes the addition of glutamate to the nucleotide precursor UDP-N-acetylmuramoyl-L-alanine (UMA).</text>
</comment>
<organism evidence="10 11">
    <name type="scientific">Arthrospiribacter ruber</name>
    <dbReference type="NCBI Taxonomy" id="2487934"/>
    <lineage>
        <taxon>Bacteria</taxon>
        <taxon>Pseudomonadati</taxon>
        <taxon>Bacteroidota</taxon>
        <taxon>Cytophagia</taxon>
        <taxon>Cytophagales</taxon>
        <taxon>Cyclobacteriaceae</taxon>
        <taxon>Arthrospiribacter</taxon>
    </lineage>
</organism>
<reference evidence="10 11" key="1">
    <citation type="journal article" date="2020" name="Syst. Appl. Microbiol.">
        <title>Arthrospiribacter ruber gen. nov., sp. nov., a novel bacterium isolated from Arthrospira cultures.</title>
        <authorList>
            <person name="Waleron M."/>
            <person name="Misztak A."/>
            <person name="Waleron M.M."/>
            <person name="Furmaniak M."/>
            <person name="Mrozik A."/>
            <person name="Waleron K."/>
        </authorList>
    </citation>
    <scope>NUCLEOTIDE SEQUENCE [LARGE SCALE GENOMIC DNA]</scope>
    <source>
        <strain evidence="10 11">DPMB0001</strain>
    </source>
</reference>
<dbReference type="NCBIfam" id="TIGR01087">
    <property type="entry name" value="murD"/>
    <property type="match status" value="1"/>
</dbReference>
<dbReference type="InterPro" id="IPR018109">
    <property type="entry name" value="Folylpolyglutamate_synth_CS"/>
</dbReference>
<dbReference type="GO" id="GO:0051301">
    <property type="term" value="P:cell division"/>
    <property type="evidence" value="ECO:0007669"/>
    <property type="project" value="UniProtKB-KW"/>
</dbReference>
<evidence type="ECO:0000256" key="3">
    <source>
        <dbReference type="ARBA" id="ARBA00022741"/>
    </source>
</evidence>
<feature type="binding site" evidence="6">
    <location>
        <begin position="110"/>
        <end position="116"/>
    </location>
    <ligand>
        <name>ATP</name>
        <dbReference type="ChEBI" id="CHEBI:30616"/>
    </ligand>
</feature>
<dbReference type="GO" id="GO:0071555">
    <property type="term" value="P:cell wall organization"/>
    <property type="evidence" value="ECO:0007669"/>
    <property type="project" value="UniProtKB-KW"/>
</dbReference>
<dbReference type="GO" id="GO:0004326">
    <property type="term" value="F:tetrahydrofolylpolyglutamate synthase activity"/>
    <property type="evidence" value="ECO:0007669"/>
    <property type="project" value="InterPro"/>
</dbReference>
<dbReference type="EC" id="6.3.2.9" evidence="6 7"/>
<evidence type="ECO:0000256" key="4">
    <source>
        <dbReference type="ARBA" id="ARBA00022840"/>
    </source>
</evidence>
<dbReference type="Pfam" id="PF08245">
    <property type="entry name" value="Mur_ligase_M"/>
    <property type="match status" value="1"/>
</dbReference>
<keyword evidence="4 6" id="KW-0067">ATP-binding</keyword>
<evidence type="ECO:0000256" key="2">
    <source>
        <dbReference type="ARBA" id="ARBA00022618"/>
    </source>
</evidence>
<comment type="similarity">
    <text evidence="6">Belongs to the MurCDEF family.</text>
</comment>
<keyword evidence="6 7" id="KW-0133">Cell shape</keyword>
<dbReference type="PANTHER" id="PTHR43692">
    <property type="entry name" value="UDP-N-ACETYLMURAMOYLALANINE--D-GLUTAMATE LIGASE"/>
    <property type="match status" value="1"/>
</dbReference>
<dbReference type="InterPro" id="IPR013221">
    <property type="entry name" value="Mur_ligase_cen"/>
</dbReference>
<name>A0A951MBX0_9BACT</name>
<keyword evidence="3 6" id="KW-0547">Nucleotide-binding</keyword>
<keyword evidence="1 6" id="KW-0436">Ligase</keyword>
<dbReference type="GO" id="GO:0005737">
    <property type="term" value="C:cytoplasm"/>
    <property type="evidence" value="ECO:0007669"/>
    <property type="project" value="UniProtKB-SubCell"/>
</dbReference>
<dbReference type="GO" id="GO:0008764">
    <property type="term" value="F:UDP-N-acetylmuramoylalanine-D-glutamate ligase activity"/>
    <property type="evidence" value="ECO:0007669"/>
    <property type="project" value="UniProtKB-UniRule"/>
</dbReference>
<comment type="subcellular location">
    <subcellularLocation>
        <location evidence="6 7">Cytoplasm</location>
    </subcellularLocation>
</comment>
<dbReference type="InterPro" id="IPR004101">
    <property type="entry name" value="Mur_ligase_C"/>
</dbReference>
<gene>
    <name evidence="6 10" type="primary">murD</name>
    <name evidence="10" type="ORF">EGN73_13825</name>
</gene>
<protein>
    <recommendedName>
        <fullName evidence="6 7">UDP-N-acetylmuramoylalanine--D-glutamate ligase</fullName>
        <ecNumber evidence="6 7">6.3.2.9</ecNumber>
    </recommendedName>
    <alternativeName>
        <fullName evidence="6">D-glutamic acid-adding enzyme</fullName>
    </alternativeName>
    <alternativeName>
        <fullName evidence="6">UDP-N-acetylmuramoyl-L-alanyl-D-glutamate synthetase</fullName>
    </alternativeName>
</protein>
<evidence type="ECO:0000313" key="11">
    <source>
        <dbReference type="Proteomes" id="UP000727490"/>
    </source>
</evidence>
<keyword evidence="2 6" id="KW-0132">Cell division</keyword>
<proteinExistence type="inferred from homology"/>
<dbReference type="Pfam" id="PF21799">
    <property type="entry name" value="MurD-like_N"/>
    <property type="match status" value="1"/>
</dbReference>
<evidence type="ECO:0000313" key="10">
    <source>
        <dbReference type="EMBL" id="MBW3468881.1"/>
    </source>
</evidence>
<dbReference type="AlphaFoldDB" id="A0A951MBX0"/>
<comment type="caution">
    <text evidence="10">The sequence shown here is derived from an EMBL/GenBank/DDBJ whole genome shotgun (WGS) entry which is preliminary data.</text>
</comment>
<dbReference type="HAMAP" id="MF_00639">
    <property type="entry name" value="MurD"/>
    <property type="match status" value="1"/>
</dbReference>
<evidence type="ECO:0000256" key="1">
    <source>
        <dbReference type="ARBA" id="ARBA00022598"/>
    </source>
</evidence>
<keyword evidence="11" id="KW-1185">Reference proteome</keyword>
<feature type="domain" description="Mur ligase central" evidence="9">
    <location>
        <begin position="108"/>
        <end position="286"/>
    </location>
</feature>
<keyword evidence="5 6" id="KW-0131">Cell cycle</keyword>
<comment type="catalytic activity">
    <reaction evidence="6 7">
        <text>UDP-N-acetyl-alpha-D-muramoyl-L-alanine + D-glutamate + ATP = UDP-N-acetyl-alpha-D-muramoyl-L-alanyl-D-glutamate + ADP + phosphate + H(+)</text>
        <dbReference type="Rhea" id="RHEA:16429"/>
        <dbReference type="ChEBI" id="CHEBI:15378"/>
        <dbReference type="ChEBI" id="CHEBI:29986"/>
        <dbReference type="ChEBI" id="CHEBI:30616"/>
        <dbReference type="ChEBI" id="CHEBI:43474"/>
        <dbReference type="ChEBI" id="CHEBI:83898"/>
        <dbReference type="ChEBI" id="CHEBI:83900"/>
        <dbReference type="ChEBI" id="CHEBI:456216"/>
        <dbReference type="EC" id="6.3.2.9"/>
    </reaction>
</comment>
<dbReference type="EMBL" id="RPHB01000006">
    <property type="protein sequence ID" value="MBW3468881.1"/>
    <property type="molecule type" value="Genomic_DNA"/>
</dbReference>
<keyword evidence="6 7" id="KW-0961">Cell wall biogenesis/degradation</keyword>
<dbReference type="PROSITE" id="PS01011">
    <property type="entry name" value="FOLYLPOLYGLU_SYNT_1"/>
    <property type="match status" value="1"/>
</dbReference>
<dbReference type="PANTHER" id="PTHR43692:SF1">
    <property type="entry name" value="UDP-N-ACETYLMURAMOYLALANINE--D-GLUTAMATE LIGASE"/>
    <property type="match status" value="1"/>
</dbReference>
<keyword evidence="6 7" id="KW-0573">Peptidoglycan synthesis</keyword>
<dbReference type="RefSeq" id="WP_219290890.1">
    <property type="nucleotide sequence ID" value="NZ_RPHB01000006.1"/>
</dbReference>
<dbReference type="InterPro" id="IPR005762">
    <property type="entry name" value="MurD"/>
</dbReference>
<evidence type="ECO:0000256" key="5">
    <source>
        <dbReference type="ARBA" id="ARBA00023306"/>
    </source>
</evidence>
<dbReference type="Pfam" id="PF02875">
    <property type="entry name" value="Mur_ligase_C"/>
    <property type="match status" value="1"/>
</dbReference>
<evidence type="ECO:0000256" key="7">
    <source>
        <dbReference type="RuleBase" id="RU003664"/>
    </source>
</evidence>
<dbReference type="GO" id="GO:0008360">
    <property type="term" value="P:regulation of cell shape"/>
    <property type="evidence" value="ECO:0007669"/>
    <property type="project" value="UniProtKB-KW"/>
</dbReference>
<sequence>MEKRIVILGAGESGVGAAMLAHKLGYTVWVSDMGQISMSRKEQLIQKGIAFEEGAHSEAEVLSTNEIIKSPGIPLTAPIVQKAIAKGINIIDELEFAGRHSKGQIIGITGTNGKTTTSLLTYHLLQKGGLDVGLAGNVGQSWAGQLVDRDHAWWVLEMSSFQLDGLQTLKPKIGILTNITPDHLDRYDYDLSKYVASKLSLFKRMGNDDAAIFLQDSTLIREALEARGLFADPYPVSTVSEGPKGGYFDGLNIKIATPGKTIEINPKEIVLKGKHNMLNAMMSSLAATLAGVKESSIKEGLMDFKNAAHRMEPVGIIDGISFVNDSKGTNVDATKYALESFEQPVIWIAGGVDKGNDYTEILPLIDNRIKALICLGKDNKKLKEAFDGRINEIRETTKIEEAVKWGLELGSKGEVVLLSPACASFDLFKNYEDRGQQFSAAVGELKSERK</sequence>